<comment type="function">
    <text evidence="12">Cytochrome bo(3) ubiquinol terminal oxidase is the component of the aerobic respiratory chain of E.coli that predominates when cells are grown at high aeration. Has proton pump activity across the membrane in addition to electron transfer, pumping 2 protons/electron.</text>
</comment>
<dbReference type="PANTHER" id="PTHR36835">
    <property type="entry name" value="CYTOCHROME BO(3) UBIQUINOL OXIDASE SUBUNIT 4"/>
    <property type="match status" value="1"/>
</dbReference>
<keyword evidence="7 18" id="KW-0812">Transmembrane</keyword>
<comment type="similarity">
    <text evidence="2">Belongs to the cytochrome c oxidase bacterial subunit 4 family.</text>
</comment>
<dbReference type="InterPro" id="IPR014210">
    <property type="entry name" value="Cyt_o_ubiqinol_oxidase_su4"/>
</dbReference>
<comment type="subunit">
    <text evidence="3">Heterooctamer of two A chains, two B chains, two C chains and two D chains.</text>
</comment>
<dbReference type="GO" id="GO:0015078">
    <property type="term" value="F:proton transmembrane transporter activity"/>
    <property type="evidence" value="ECO:0007669"/>
    <property type="project" value="TreeGrafter"/>
</dbReference>
<comment type="subcellular location">
    <subcellularLocation>
        <location evidence="1">Cell membrane</location>
        <topology evidence="1">Multi-pass membrane protein</topology>
    </subcellularLocation>
</comment>
<evidence type="ECO:0000313" key="20">
    <source>
        <dbReference type="Proteomes" id="UP000218151"/>
    </source>
</evidence>
<evidence type="ECO:0000256" key="13">
    <source>
        <dbReference type="ARBA" id="ARBA00030071"/>
    </source>
</evidence>
<dbReference type="GO" id="GO:0005886">
    <property type="term" value="C:plasma membrane"/>
    <property type="evidence" value="ECO:0007669"/>
    <property type="project" value="UniProtKB-SubCell"/>
</dbReference>
<evidence type="ECO:0000256" key="18">
    <source>
        <dbReference type="SAM" id="Phobius"/>
    </source>
</evidence>
<dbReference type="GO" id="GO:0015990">
    <property type="term" value="P:electron transport coupled proton transport"/>
    <property type="evidence" value="ECO:0007669"/>
    <property type="project" value="InterPro"/>
</dbReference>
<dbReference type="GO" id="GO:0009486">
    <property type="term" value="F:cytochrome bo3 ubiquinol oxidase activity"/>
    <property type="evidence" value="ECO:0007669"/>
    <property type="project" value="InterPro"/>
</dbReference>
<keyword evidence="8" id="KW-0249">Electron transport</keyword>
<accession>A0A2A2SFF8</accession>
<name>A0A2A2SFF8_9SPHN</name>
<protein>
    <recommendedName>
        <fullName evidence="4">Cytochrome bo(3) ubiquinol oxidase subunit 4</fullName>
    </recommendedName>
    <alternativeName>
        <fullName evidence="16">Cytochrome o ubiquinol oxidase subunit 4</fullName>
    </alternativeName>
    <alternativeName>
        <fullName evidence="13">Oxidase bo(3) subunit 4</fullName>
    </alternativeName>
    <alternativeName>
        <fullName evidence="14">Ubiquinol oxidase polypeptide IV</fullName>
    </alternativeName>
    <alternativeName>
        <fullName evidence="15">Ubiquinol oxidase subunit 4</fullName>
    </alternativeName>
</protein>
<evidence type="ECO:0000313" key="19">
    <source>
        <dbReference type="EMBL" id="PAX07968.1"/>
    </source>
</evidence>
<gene>
    <name evidence="19" type="primary">cyoD</name>
    <name evidence="19" type="ORF">CKY28_10220</name>
</gene>
<keyword evidence="20" id="KW-1185">Reference proteome</keyword>
<dbReference type="AlphaFoldDB" id="A0A2A2SFF8"/>
<comment type="caution">
    <text evidence="19">The sequence shown here is derived from an EMBL/GenBank/DDBJ whole genome shotgun (WGS) entry which is preliminary data.</text>
</comment>
<evidence type="ECO:0000256" key="10">
    <source>
        <dbReference type="ARBA" id="ARBA00023002"/>
    </source>
</evidence>
<evidence type="ECO:0000256" key="5">
    <source>
        <dbReference type="ARBA" id="ARBA00022448"/>
    </source>
</evidence>
<evidence type="ECO:0000256" key="4">
    <source>
        <dbReference type="ARBA" id="ARBA00014689"/>
    </source>
</evidence>
<dbReference type="Proteomes" id="UP000218151">
    <property type="component" value="Unassembled WGS sequence"/>
</dbReference>
<evidence type="ECO:0000256" key="8">
    <source>
        <dbReference type="ARBA" id="ARBA00022982"/>
    </source>
</evidence>
<evidence type="ECO:0000256" key="11">
    <source>
        <dbReference type="ARBA" id="ARBA00023136"/>
    </source>
</evidence>
<dbReference type="InterPro" id="IPR005171">
    <property type="entry name" value="Cyt_c_oxidase_su4_prok"/>
</dbReference>
<organism evidence="19 20">
    <name type="scientific">Sphingomonas lenta</name>
    <dbReference type="NCBI Taxonomy" id="1141887"/>
    <lineage>
        <taxon>Bacteria</taxon>
        <taxon>Pseudomonadati</taxon>
        <taxon>Pseudomonadota</taxon>
        <taxon>Alphaproteobacteria</taxon>
        <taxon>Sphingomonadales</taxon>
        <taxon>Sphingomonadaceae</taxon>
        <taxon>Sphingomonas</taxon>
    </lineage>
</organism>
<dbReference type="InterPro" id="IPR050968">
    <property type="entry name" value="Cytochrome_c_oxidase_bac_sub4"/>
</dbReference>
<dbReference type="PANTHER" id="PTHR36835:SF1">
    <property type="entry name" value="CYTOCHROME BO(3) UBIQUINOL OXIDASE SUBUNIT 4"/>
    <property type="match status" value="1"/>
</dbReference>
<dbReference type="RefSeq" id="WP_095998211.1">
    <property type="nucleotide sequence ID" value="NZ_NSLI01000003.1"/>
</dbReference>
<dbReference type="GO" id="GO:0009319">
    <property type="term" value="C:cytochrome o ubiquinol oxidase complex"/>
    <property type="evidence" value="ECO:0007669"/>
    <property type="project" value="TreeGrafter"/>
</dbReference>
<evidence type="ECO:0000256" key="16">
    <source>
        <dbReference type="ARBA" id="ARBA00032185"/>
    </source>
</evidence>
<evidence type="ECO:0000256" key="7">
    <source>
        <dbReference type="ARBA" id="ARBA00022692"/>
    </source>
</evidence>
<proteinExistence type="inferred from homology"/>
<keyword evidence="5" id="KW-0813">Transport</keyword>
<keyword evidence="6" id="KW-1003">Cell membrane</keyword>
<feature type="transmembrane region" description="Helical" evidence="18">
    <location>
        <begin position="96"/>
        <end position="118"/>
    </location>
</feature>
<evidence type="ECO:0000256" key="9">
    <source>
        <dbReference type="ARBA" id="ARBA00022989"/>
    </source>
</evidence>
<feature type="region of interest" description="Disordered" evidence="17">
    <location>
        <begin position="1"/>
        <end position="21"/>
    </location>
</feature>
<dbReference type="OrthoDB" id="2375888at2"/>
<evidence type="ECO:0000256" key="3">
    <source>
        <dbReference type="ARBA" id="ARBA00011700"/>
    </source>
</evidence>
<dbReference type="NCBIfam" id="TIGR02847">
    <property type="entry name" value="CyoD"/>
    <property type="match status" value="1"/>
</dbReference>
<feature type="compositionally biased region" description="Basic and acidic residues" evidence="17">
    <location>
        <begin position="1"/>
        <end position="16"/>
    </location>
</feature>
<evidence type="ECO:0000256" key="1">
    <source>
        <dbReference type="ARBA" id="ARBA00004651"/>
    </source>
</evidence>
<keyword evidence="10" id="KW-0560">Oxidoreductase</keyword>
<dbReference type="EMBL" id="NSLI01000003">
    <property type="protein sequence ID" value="PAX07968.1"/>
    <property type="molecule type" value="Genomic_DNA"/>
</dbReference>
<dbReference type="GO" id="GO:0019646">
    <property type="term" value="P:aerobic electron transport chain"/>
    <property type="evidence" value="ECO:0007669"/>
    <property type="project" value="TreeGrafter"/>
</dbReference>
<feature type="transmembrane region" description="Helical" evidence="18">
    <location>
        <begin position="64"/>
        <end position="84"/>
    </location>
</feature>
<sequence>MNEEEYSKRSDIDRAPGDQNEDEDLDVVKGVRGYVIGLIAASLLTAASFWFATTDLIYEPGLPVFLVALAIGQMGVHLVFFLHITTGPDNSNNVLALAFGTLIVALVLFGSIWIMAHLNHGMSNGQMHDMMRGM</sequence>
<evidence type="ECO:0000256" key="17">
    <source>
        <dbReference type="SAM" id="MobiDB-lite"/>
    </source>
</evidence>
<evidence type="ECO:0000256" key="12">
    <source>
        <dbReference type="ARBA" id="ARBA00025694"/>
    </source>
</evidence>
<evidence type="ECO:0000256" key="15">
    <source>
        <dbReference type="ARBA" id="ARBA00031887"/>
    </source>
</evidence>
<dbReference type="Pfam" id="PF03626">
    <property type="entry name" value="COX4_pro"/>
    <property type="match status" value="1"/>
</dbReference>
<evidence type="ECO:0000256" key="6">
    <source>
        <dbReference type="ARBA" id="ARBA00022475"/>
    </source>
</evidence>
<keyword evidence="9 18" id="KW-1133">Transmembrane helix</keyword>
<evidence type="ECO:0000256" key="2">
    <source>
        <dbReference type="ARBA" id="ARBA00008079"/>
    </source>
</evidence>
<evidence type="ECO:0000256" key="14">
    <source>
        <dbReference type="ARBA" id="ARBA00030211"/>
    </source>
</evidence>
<feature type="transmembrane region" description="Helical" evidence="18">
    <location>
        <begin position="33"/>
        <end position="52"/>
    </location>
</feature>
<keyword evidence="11 18" id="KW-0472">Membrane</keyword>
<reference evidence="20" key="1">
    <citation type="submission" date="2017-09" db="EMBL/GenBank/DDBJ databases">
        <authorList>
            <person name="Feng G."/>
            <person name="Zhu H."/>
        </authorList>
    </citation>
    <scope>NUCLEOTIDE SEQUENCE [LARGE SCALE GENOMIC DNA]</scope>
    <source>
        <strain evidence="20">1PNM-20</strain>
    </source>
</reference>